<dbReference type="EC" id="3.1.4.3" evidence="3"/>
<keyword evidence="11" id="KW-1185">Reference proteome</keyword>
<dbReference type="Pfam" id="PF04185">
    <property type="entry name" value="Phosphoesterase"/>
    <property type="match status" value="1"/>
</dbReference>
<gene>
    <name evidence="10" type="ORF">GCM10009838_03210</name>
</gene>
<dbReference type="InterPro" id="IPR017850">
    <property type="entry name" value="Alkaline_phosphatase_core_sf"/>
</dbReference>
<keyword evidence="4" id="KW-0134">Cell wall</keyword>
<evidence type="ECO:0000256" key="6">
    <source>
        <dbReference type="ARBA" id="ARBA00023026"/>
    </source>
</evidence>
<accession>A0ABN2QFP5</accession>
<evidence type="ECO:0000259" key="9">
    <source>
        <dbReference type="Pfam" id="PF05506"/>
    </source>
</evidence>
<dbReference type="RefSeq" id="WP_344655053.1">
    <property type="nucleotide sequence ID" value="NZ_BAAAQM010000001.1"/>
</dbReference>
<comment type="caution">
    <text evidence="10">The sequence shown here is derived from an EMBL/GenBank/DDBJ whole genome shotgun (WGS) entry which is preliminary data.</text>
</comment>
<reference evidence="10 11" key="1">
    <citation type="journal article" date="2019" name="Int. J. Syst. Evol. Microbiol.">
        <title>The Global Catalogue of Microorganisms (GCM) 10K type strain sequencing project: providing services to taxonomists for standard genome sequencing and annotation.</title>
        <authorList>
            <consortium name="The Broad Institute Genomics Platform"/>
            <consortium name="The Broad Institute Genome Sequencing Center for Infectious Disease"/>
            <person name="Wu L."/>
            <person name="Ma J."/>
        </authorList>
    </citation>
    <scope>NUCLEOTIDE SEQUENCE [LARGE SCALE GENOMIC DNA]</scope>
    <source>
        <strain evidence="10 11">JCM 16013</strain>
    </source>
</reference>
<comment type="catalytic activity">
    <reaction evidence="7">
        <text>a 1,2-diacyl-sn-glycero-3-phosphocholine + H2O = phosphocholine + a 1,2-diacyl-sn-glycerol + H(+)</text>
        <dbReference type="Rhea" id="RHEA:10604"/>
        <dbReference type="ChEBI" id="CHEBI:15377"/>
        <dbReference type="ChEBI" id="CHEBI:15378"/>
        <dbReference type="ChEBI" id="CHEBI:17815"/>
        <dbReference type="ChEBI" id="CHEBI:57643"/>
        <dbReference type="ChEBI" id="CHEBI:295975"/>
        <dbReference type="EC" id="3.1.4.3"/>
    </reaction>
    <physiologicalReaction direction="left-to-right" evidence="7">
        <dbReference type="Rhea" id="RHEA:10605"/>
    </physiologicalReaction>
</comment>
<dbReference type="EMBL" id="BAAAQM010000001">
    <property type="protein sequence ID" value="GAA1951442.1"/>
    <property type="molecule type" value="Genomic_DNA"/>
</dbReference>
<comment type="subcellular location">
    <subcellularLocation>
        <location evidence="1">Secreted</location>
        <location evidence="1">Cell wall</location>
    </subcellularLocation>
</comment>
<organism evidence="10 11">
    <name type="scientific">Catenulispora subtropica</name>
    <dbReference type="NCBI Taxonomy" id="450798"/>
    <lineage>
        <taxon>Bacteria</taxon>
        <taxon>Bacillati</taxon>
        <taxon>Actinomycetota</taxon>
        <taxon>Actinomycetes</taxon>
        <taxon>Catenulisporales</taxon>
        <taxon>Catenulisporaceae</taxon>
        <taxon>Catenulispora</taxon>
    </lineage>
</organism>
<dbReference type="InterPro" id="IPR008475">
    <property type="entry name" value="PLipase_C_C"/>
</dbReference>
<evidence type="ECO:0000256" key="7">
    <source>
        <dbReference type="ARBA" id="ARBA00048421"/>
    </source>
</evidence>
<evidence type="ECO:0000313" key="10">
    <source>
        <dbReference type="EMBL" id="GAA1951442.1"/>
    </source>
</evidence>
<keyword evidence="4" id="KW-0964">Secreted</keyword>
<protein>
    <recommendedName>
        <fullName evidence="3">phospholipase C</fullName>
        <ecNumber evidence="3">3.1.4.3</ecNumber>
    </recommendedName>
</protein>
<dbReference type="PROSITE" id="PS51318">
    <property type="entry name" value="TAT"/>
    <property type="match status" value="1"/>
</dbReference>
<dbReference type="Proteomes" id="UP001499854">
    <property type="component" value="Unassembled WGS sequence"/>
</dbReference>
<feature type="chain" id="PRO_5045390988" description="phospholipase C" evidence="8">
    <location>
        <begin position="33"/>
        <end position="686"/>
    </location>
</feature>
<evidence type="ECO:0000256" key="5">
    <source>
        <dbReference type="ARBA" id="ARBA00022801"/>
    </source>
</evidence>
<evidence type="ECO:0000256" key="8">
    <source>
        <dbReference type="SAM" id="SignalP"/>
    </source>
</evidence>
<evidence type="ECO:0000256" key="4">
    <source>
        <dbReference type="ARBA" id="ARBA00022512"/>
    </source>
</evidence>
<feature type="signal peptide" evidence="8">
    <location>
        <begin position="1"/>
        <end position="32"/>
    </location>
</feature>
<proteinExistence type="inferred from homology"/>
<dbReference type="NCBIfam" id="TIGR03396">
    <property type="entry name" value="PC_PLC"/>
    <property type="match status" value="1"/>
</dbReference>
<name>A0ABN2QFP5_9ACTN</name>
<evidence type="ECO:0000256" key="3">
    <source>
        <dbReference type="ARBA" id="ARBA00012018"/>
    </source>
</evidence>
<keyword evidence="6" id="KW-0843">Virulence</keyword>
<feature type="domain" description="Bacterial phospholipase C C-terminal" evidence="9">
    <location>
        <begin position="594"/>
        <end position="670"/>
    </location>
</feature>
<dbReference type="InterPro" id="IPR006311">
    <property type="entry name" value="TAT_signal"/>
</dbReference>
<evidence type="ECO:0000256" key="2">
    <source>
        <dbReference type="ARBA" id="ARBA00009717"/>
    </source>
</evidence>
<dbReference type="InterPro" id="IPR017767">
    <property type="entry name" value="PC-PLC"/>
</dbReference>
<dbReference type="InterPro" id="IPR007312">
    <property type="entry name" value="Phosphoesterase"/>
</dbReference>
<dbReference type="PANTHER" id="PTHR31956">
    <property type="entry name" value="NON-SPECIFIC PHOSPHOLIPASE C4-RELATED"/>
    <property type="match status" value="1"/>
</dbReference>
<keyword evidence="8" id="KW-0732">Signal</keyword>
<dbReference type="CDD" id="cd16014">
    <property type="entry name" value="PLC"/>
    <property type="match status" value="1"/>
</dbReference>
<dbReference type="Gene3D" id="3.40.720.10">
    <property type="entry name" value="Alkaline Phosphatase, subunit A"/>
    <property type="match status" value="2"/>
</dbReference>
<comment type="similarity">
    <text evidence="2">Belongs to the bacterial phospholipase C family.</text>
</comment>
<sequence>MTAVNRRRFLQITGGTAAATSLPMLTASIARAAAVQPNRRTGTIQDIEHVVILMQENRSFDHYFGTLKGVRGFGDPRPAKLPGGKTVWHQTDGAGHEFLPWHPDGVPDLGLKFLDGLDHSWNGGHAAWNHGNYDKWIPAKGPGTMAHFKRDDIPFHFALADAFTICDAYHCSLMTSTDPNRYYLWTGFTGNDGKAGGPVLNNAEAGYDWTTYPERLQAAGVSWKIYQDIGTGLDADGSWGWTDDAFIGNYGDTSVLYFHQYQNAKPGDPLYDNARTGTNAAAGQGYFEVLAQDVKNGTLPQVSWITAPEAFSEHPNWPVNYGAWYIAQVLDVLTSDPELWAKTALFITYDENDGFFDHVVPPFAPGGPVGGASTADASTEYFPGGNGFSAGSYGLGQRVPMFVVSPWSKGGWVNSQTFDHTSVIQFLEQRFGVHEPNISPWRRAVCGDLTSAFDFGKRETAVPALPSTGAYVPPDHARHDSYPVTLPASAVMPKQEPGRRPARALPYDLAADGRLAGGALTVAFASHGRAGANFVVTSATDATGPWSYTVGAGQSLSGTWKVAGAYEYDVRGANGFLREFKGGSAAAGPEAVAVHVGESHALKLTLTNAGDAAVTLTVTDAYREDRPSTHRLRPGQHVTHVVHAQASGGWYDVTVTSDRDAAFVRRFAGHIEDGRPSVSDPAIITD</sequence>
<dbReference type="PANTHER" id="PTHR31956:SF1">
    <property type="entry name" value="NON-SPECIFIC PHOSPHOLIPASE C1"/>
    <property type="match status" value="1"/>
</dbReference>
<evidence type="ECO:0000313" key="11">
    <source>
        <dbReference type="Proteomes" id="UP001499854"/>
    </source>
</evidence>
<dbReference type="Pfam" id="PF05506">
    <property type="entry name" value="PLipase_C_C"/>
    <property type="match status" value="2"/>
</dbReference>
<feature type="domain" description="Bacterial phospholipase C C-terminal" evidence="9">
    <location>
        <begin position="501"/>
        <end position="582"/>
    </location>
</feature>
<keyword evidence="5" id="KW-0378">Hydrolase</keyword>
<evidence type="ECO:0000256" key="1">
    <source>
        <dbReference type="ARBA" id="ARBA00004191"/>
    </source>
</evidence>